<dbReference type="AlphaFoldDB" id="A0A143PDX7"/>
<evidence type="ECO:0000313" key="5">
    <source>
        <dbReference type="Proteomes" id="UP000595942"/>
    </source>
</evidence>
<organism evidence="3 4">
    <name type="scientific">Staphylococcus condimenti</name>
    <dbReference type="NCBI Taxonomy" id="70255"/>
    <lineage>
        <taxon>Bacteria</taxon>
        <taxon>Bacillati</taxon>
        <taxon>Bacillota</taxon>
        <taxon>Bacilli</taxon>
        <taxon>Bacillales</taxon>
        <taxon>Staphylococcaceae</taxon>
        <taxon>Staphylococcus</taxon>
    </lineage>
</organism>
<gene>
    <name evidence="3" type="ORF">EIG99_05285</name>
    <name evidence="2" type="ORF">I6J05_07030</name>
</gene>
<keyword evidence="1" id="KW-0812">Transmembrane</keyword>
<accession>A0A143PDX7</accession>
<keyword evidence="5" id="KW-1185">Reference proteome</keyword>
<reference evidence="3 4" key="1">
    <citation type="submission" date="2018-11" db="EMBL/GenBank/DDBJ databases">
        <title>Genomic profiling of Staphylococcus species from a Poultry farm system in KwaZulu-Natal, South Africa.</title>
        <authorList>
            <person name="Amoako D.G."/>
            <person name="Somboro A.M."/>
            <person name="Abia A.L.K."/>
            <person name="Bester L.A."/>
            <person name="Essack S.Y."/>
        </authorList>
    </citation>
    <scope>NUCLEOTIDE SEQUENCE [LARGE SCALE GENOMIC DNA]</scope>
    <source>
        <strain evidence="3 4">SA11</strain>
    </source>
</reference>
<evidence type="ECO:0000313" key="4">
    <source>
        <dbReference type="Proteomes" id="UP000293854"/>
    </source>
</evidence>
<dbReference type="EMBL" id="RQTE01000086">
    <property type="protein sequence ID" value="RZI02816.1"/>
    <property type="molecule type" value="Genomic_DNA"/>
</dbReference>
<feature type="transmembrane region" description="Helical" evidence="1">
    <location>
        <begin position="37"/>
        <end position="57"/>
    </location>
</feature>
<feature type="transmembrane region" description="Helical" evidence="1">
    <location>
        <begin position="91"/>
        <end position="111"/>
    </location>
</feature>
<evidence type="ECO:0000256" key="1">
    <source>
        <dbReference type="SAM" id="Phobius"/>
    </source>
</evidence>
<dbReference type="EMBL" id="CP068073">
    <property type="protein sequence ID" value="QQS81681.1"/>
    <property type="molecule type" value="Genomic_DNA"/>
</dbReference>
<proteinExistence type="predicted"/>
<dbReference type="OrthoDB" id="1925744at2"/>
<reference evidence="2 5" key="2">
    <citation type="submission" date="2021-01" db="EMBL/GenBank/DDBJ databases">
        <title>FDA dAtabase for Regulatory Grade micrObial Sequences (FDA-ARGOS): Supporting development and validation of Infectious Disease Dx tests.</title>
        <authorList>
            <person name="Sproer C."/>
            <person name="Gronow S."/>
            <person name="Severitt S."/>
            <person name="Schroder I."/>
            <person name="Tallon L."/>
            <person name="Sadzewicz L."/>
            <person name="Zhao X."/>
            <person name="Boylan J."/>
            <person name="Ott S."/>
            <person name="Bowen H."/>
            <person name="Vavikolanu K."/>
            <person name="Mehta A."/>
            <person name="Aluvathingal J."/>
            <person name="Nadendla S."/>
            <person name="Lowell S."/>
            <person name="Myers T."/>
            <person name="Yan Y."/>
            <person name="Sichtig H."/>
        </authorList>
    </citation>
    <scope>NUCLEOTIDE SEQUENCE [LARGE SCALE GENOMIC DNA]</scope>
    <source>
        <strain evidence="2 5">FDAARGOS_1148</strain>
    </source>
</reference>
<name>A0A143PDX7_9STAP</name>
<dbReference type="GeneID" id="93725970"/>
<feature type="transmembrane region" description="Helical" evidence="1">
    <location>
        <begin position="7"/>
        <end position="25"/>
    </location>
</feature>
<evidence type="ECO:0000313" key="3">
    <source>
        <dbReference type="EMBL" id="RZI02816.1"/>
    </source>
</evidence>
<dbReference type="Proteomes" id="UP000595942">
    <property type="component" value="Chromosome"/>
</dbReference>
<feature type="transmembrane region" description="Helical" evidence="1">
    <location>
        <begin position="66"/>
        <end position="85"/>
    </location>
</feature>
<dbReference type="RefSeq" id="WP_047130861.1">
    <property type="nucleotide sequence ID" value="NZ_CP015114.1"/>
</dbReference>
<evidence type="ECO:0000313" key="2">
    <source>
        <dbReference type="EMBL" id="QQS81681.1"/>
    </source>
</evidence>
<keyword evidence="1" id="KW-1133">Transmembrane helix</keyword>
<sequence length="128" mass="14271">MKFGIRTTLIILSIIMIISELIYGIPFLGGSIIVSLGWQPLLVNAAIYFIMVVILAFDNQNSIRPMLVIPLVAIAGSLVAIIPVVGMVTHWILFFLMILFLIVVLSTPIYIPDKNARVTYDENGRRIK</sequence>
<keyword evidence="1" id="KW-0472">Membrane</keyword>
<protein>
    <submittedName>
        <fullName evidence="3">Uncharacterized protein</fullName>
    </submittedName>
</protein>
<dbReference type="KEGG" id="scv:A4G25_11435"/>
<dbReference type="Proteomes" id="UP000293854">
    <property type="component" value="Unassembled WGS sequence"/>
</dbReference>